<dbReference type="GO" id="GO:0003676">
    <property type="term" value="F:nucleic acid binding"/>
    <property type="evidence" value="ECO:0007669"/>
    <property type="project" value="InterPro"/>
</dbReference>
<dbReference type="SUPFAM" id="SSF53098">
    <property type="entry name" value="Ribonuclease H-like"/>
    <property type="match status" value="1"/>
</dbReference>
<evidence type="ECO:0000313" key="2">
    <source>
        <dbReference type="EMBL" id="KAK5967200.1"/>
    </source>
</evidence>
<organism evidence="2 3">
    <name type="scientific">Trichostrongylus colubriformis</name>
    <name type="common">Black scour worm</name>
    <dbReference type="NCBI Taxonomy" id="6319"/>
    <lineage>
        <taxon>Eukaryota</taxon>
        <taxon>Metazoa</taxon>
        <taxon>Ecdysozoa</taxon>
        <taxon>Nematoda</taxon>
        <taxon>Chromadorea</taxon>
        <taxon>Rhabditida</taxon>
        <taxon>Rhabditina</taxon>
        <taxon>Rhabditomorpha</taxon>
        <taxon>Strongyloidea</taxon>
        <taxon>Trichostrongylidae</taxon>
        <taxon>Trichostrongylus</taxon>
    </lineage>
</organism>
<feature type="domain" description="Integrase catalytic" evidence="1">
    <location>
        <begin position="20"/>
        <end position="131"/>
    </location>
</feature>
<dbReference type="AlphaFoldDB" id="A0AAN8EUL6"/>
<keyword evidence="3" id="KW-1185">Reference proteome</keyword>
<dbReference type="PROSITE" id="PS50994">
    <property type="entry name" value="INTEGRASE"/>
    <property type="match status" value="1"/>
</dbReference>
<dbReference type="InterPro" id="IPR012337">
    <property type="entry name" value="RNaseH-like_sf"/>
</dbReference>
<evidence type="ECO:0000313" key="3">
    <source>
        <dbReference type="Proteomes" id="UP001331761"/>
    </source>
</evidence>
<gene>
    <name evidence="2" type="ORF">GCK32_000213</name>
</gene>
<dbReference type="PANTHER" id="PTHR47331">
    <property type="entry name" value="PHD-TYPE DOMAIN-CONTAINING PROTEIN"/>
    <property type="match status" value="1"/>
</dbReference>
<dbReference type="EMBL" id="WIXE01022738">
    <property type="protein sequence ID" value="KAK5967200.1"/>
    <property type="molecule type" value="Genomic_DNA"/>
</dbReference>
<reference evidence="2 3" key="1">
    <citation type="submission" date="2019-10" db="EMBL/GenBank/DDBJ databases">
        <title>Assembly and Annotation for the nematode Trichostrongylus colubriformis.</title>
        <authorList>
            <person name="Martin J."/>
        </authorList>
    </citation>
    <scope>NUCLEOTIDE SEQUENCE [LARGE SCALE GENOMIC DNA]</scope>
    <source>
        <strain evidence="2">G859</strain>
        <tissue evidence="2">Whole worm</tissue>
    </source>
</reference>
<sequence length="131" mass="14667">MNNLPFKYPEMTDLPGCRVQRCRPFEHVGIDFFGPLSAKDNEVVRKFHGIILTCTTTRLLHLELVNDMSTPMLLLALRRFFARRGVPTTIISDNGPSLLLADEILRNTIAAIPQDVSLANSMAVKGLFGRQ</sequence>
<evidence type="ECO:0000259" key="1">
    <source>
        <dbReference type="PROSITE" id="PS50994"/>
    </source>
</evidence>
<dbReference type="PANTHER" id="PTHR47331:SF1">
    <property type="entry name" value="GAG-LIKE PROTEIN"/>
    <property type="match status" value="1"/>
</dbReference>
<dbReference type="Gene3D" id="3.30.420.10">
    <property type="entry name" value="Ribonuclease H-like superfamily/Ribonuclease H"/>
    <property type="match status" value="1"/>
</dbReference>
<dbReference type="Proteomes" id="UP001331761">
    <property type="component" value="Unassembled WGS sequence"/>
</dbReference>
<proteinExistence type="predicted"/>
<dbReference type="GO" id="GO:0015074">
    <property type="term" value="P:DNA integration"/>
    <property type="evidence" value="ECO:0007669"/>
    <property type="project" value="InterPro"/>
</dbReference>
<accession>A0AAN8EUL6</accession>
<dbReference type="InterPro" id="IPR001584">
    <property type="entry name" value="Integrase_cat-core"/>
</dbReference>
<dbReference type="InterPro" id="IPR036397">
    <property type="entry name" value="RNaseH_sf"/>
</dbReference>
<comment type="caution">
    <text evidence="2">The sequence shown here is derived from an EMBL/GenBank/DDBJ whole genome shotgun (WGS) entry which is preliminary data.</text>
</comment>
<name>A0AAN8EUL6_TRICO</name>
<protein>
    <recommendedName>
        <fullName evidence="1">Integrase catalytic domain-containing protein</fullName>
    </recommendedName>
</protein>